<dbReference type="Pfam" id="PF00656">
    <property type="entry name" value="Peptidase_C14"/>
    <property type="match status" value="1"/>
</dbReference>
<dbReference type="AlphaFoldDB" id="A0A3D9ZUV8"/>
<sequence>MTPSESWAAPPLPAGPRKALIVAVADYTDAALRKLRSPTHDATALQSVLAETGGFEVAALADPGAGDVRGAIVDFVADCGRDDLALVYLSCHGLLDARRRLWFAAADTVKAKMAATGVEATWLMDRMADCRARQQVVVLDCCFSGAFAQGAKGDDEAALESQLKPRGTVVLTASGATEYSFEGEHLADAPQQSVFTAALVEGLRTGAADTDNDGLISVDDAFAFASDRLAGTGQTPQRWSYAAEGRIILARNPTGMRVTAAPIPSDIKALLQHPFPAVRAAGVDTLGEWLTGDQPGQVLAARAELRRIADDDLPRVGDKARTLLGEPTREQLLAAAEAETARLVEAARVSTDEVTVAARQAADQTIAAAKQEAGEIIATARQEAAGLLAEATQRLADAGKEADALVAGAKRRAAAAETVRPSPAKPSAREVPASAVQRPEVSRSASARKRAAKTSALLDGVALLWVGEPPLGHELGFDTWTNRGAIVRTAANLTDALRDVQRYPINALIWNVGWGLPRWSRLNDLRGSGYKGRIIAFTQSVSADLVDPAAHVGMDGIARNARELEQWLSSVAAKL</sequence>
<dbReference type="RefSeq" id="WP_170216070.1">
    <property type="nucleotide sequence ID" value="NZ_BONB01000064.1"/>
</dbReference>
<dbReference type="Proteomes" id="UP000256913">
    <property type="component" value="Unassembled WGS sequence"/>
</dbReference>
<dbReference type="GO" id="GO:0004197">
    <property type="term" value="F:cysteine-type endopeptidase activity"/>
    <property type="evidence" value="ECO:0007669"/>
    <property type="project" value="InterPro"/>
</dbReference>
<dbReference type="InterPro" id="IPR011600">
    <property type="entry name" value="Pept_C14_caspase"/>
</dbReference>
<dbReference type="Gene3D" id="3.40.50.1460">
    <property type="match status" value="1"/>
</dbReference>
<dbReference type="GO" id="GO:0006508">
    <property type="term" value="P:proteolysis"/>
    <property type="evidence" value="ECO:0007669"/>
    <property type="project" value="InterPro"/>
</dbReference>
<dbReference type="NCBIfam" id="NF047832">
    <property type="entry name" value="caspase_w_EACC1"/>
    <property type="match status" value="1"/>
</dbReference>
<accession>A0A3D9ZUV8</accession>
<protein>
    <submittedName>
        <fullName evidence="3">Caspase domain-containing protein</fullName>
    </submittedName>
</protein>
<keyword evidence="4" id="KW-1185">Reference proteome</keyword>
<reference evidence="3 4" key="1">
    <citation type="submission" date="2018-08" db="EMBL/GenBank/DDBJ databases">
        <title>Sequencing the genomes of 1000 actinobacteria strains.</title>
        <authorList>
            <person name="Klenk H.-P."/>
        </authorList>
    </citation>
    <scope>NUCLEOTIDE SEQUENCE [LARGE SCALE GENOMIC DNA]</scope>
    <source>
        <strain evidence="3 4">DSM 44099</strain>
    </source>
</reference>
<name>A0A3D9ZUV8_9ACTN</name>
<feature type="domain" description="Peptidase C14 caspase" evidence="2">
    <location>
        <begin position="17"/>
        <end position="237"/>
    </location>
</feature>
<organism evidence="3 4">
    <name type="scientific">Asanoa ferruginea</name>
    <dbReference type="NCBI Taxonomy" id="53367"/>
    <lineage>
        <taxon>Bacteria</taxon>
        <taxon>Bacillati</taxon>
        <taxon>Actinomycetota</taxon>
        <taxon>Actinomycetes</taxon>
        <taxon>Micromonosporales</taxon>
        <taxon>Micromonosporaceae</taxon>
        <taxon>Asanoa</taxon>
    </lineage>
</organism>
<dbReference type="EMBL" id="QUMQ01000001">
    <property type="protein sequence ID" value="REG00283.1"/>
    <property type="molecule type" value="Genomic_DNA"/>
</dbReference>
<gene>
    <name evidence="3" type="ORF">DFJ67_6334</name>
</gene>
<feature type="region of interest" description="Disordered" evidence="1">
    <location>
        <begin position="415"/>
        <end position="447"/>
    </location>
</feature>
<evidence type="ECO:0000259" key="2">
    <source>
        <dbReference type="Pfam" id="PF00656"/>
    </source>
</evidence>
<evidence type="ECO:0000256" key="1">
    <source>
        <dbReference type="SAM" id="MobiDB-lite"/>
    </source>
</evidence>
<evidence type="ECO:0000313" key="4">
    <source>
        <dbReference type="Proteomes" id="UP000256913"/>
    </source>
</evidence>
<evidence type="ECO:0000313" key="3">
    <source>
        <dbReference type="EMBL" id="REG00283.1"/>
    </source>
</evidence>
<comment type="caution">
    <text evidence="3">The sequence shown here is derived from an EMBL/GenBank/DDBJ whole genome shotgun (WGS) entry which is preliminary data.</text>
</comment>
<dbReference type="InterPro" id="IPR029030">
    <property type="entry name" value="Caspase-like_dom_sf"/>
</dbReference>
<proteinExistence type="predicted"/>
<dbReference type="SUPFAM" id="SSF52129">
    <property type="entry name" value="Caspase-like"/>
    <property type="match status" value="1"/>
</dbReference>